<gene>
    <name evidence="1" type="ordered locus">Arch_0725</name>
</gene>
<evidence type="ECO:0000313" key="2">
    <source>
        <dbReference type="Proteomes" id="UP000000376"/>
    </source>
</evidence>
<organism evidence="1 2">
    <name type="scientific">Arcanobacterium haemolyticum (strain ATCC 9345 / DSM 20595 / CCM 5947 / CCUG 17215 / LMG 16163 / NBRC 15585 / NCTC 8452 / 11018)</name>
    <dbReference type="NCBI Taxonomy" id="644284"/>
    <lineage>
        <taxon>Bacteria</taxon>
        <taxon>Bacillati</taxon>
        <taxon>Actinomycetota</taxon>
        <taxon>Actinomycetes</taxon>
        <taxon>Actinomycetales</taxon>
        <taxon>Actinomycetaceae</taxon>
        <taxon>Arcanobacterium</taxon>
    </lineage>
</organism>
<evidence type="ECO:0000313" key="1">
    <source>
        <dbReference type="EMBL" id="ADH92457.1"/>
    </source>
</evidence>
<dbReference type="eggNOG" id="COG3022">
    <property type="taxonomic scope" value="Bacteria"/>
</dbReference>
<dbReference type="PANTHER" id="PTHR30283">
    <property type="entry name" value="PEROXIDE STRESS RESPONSE PROTEIN YAAA"/>
    <property type="match status" value="1"/>
</dbReference>
<proteinExistence type="predicted"/>
<dbReference type="EMBL" id="CP002045">
    <property type="protein sequence ID" value="ADH92457.1"/>
    <property type="molecule type" value="Genomic_DNA"/>
</dbReference>
<dbReference type="Proteomes" id="UP000000376">
    <property type="component" value="Chromosome"/>
</dbReference>
<dbReference type="GO" id="GO:0005829">
    <property type="term" value="C:cytosol"/>
    <property type="evidence" value="ECO:0007669"/>
    <property type="project" value="TreeGrafter"/>
</dbReference>
<sequence length="257" mass="27940">MRILLPPSEGKERPLSGPTLNLDSLSFPELSVHRKALLAELTAVSARDDALTILNVGKTVADEVYAQQDILNQPCVPAHQLYTGVLYHAMNLQNLTDAQLAHAADHILIFSGLFGVNRLTDLIPSYRLAMGVALPQAGNTKTFWKKALAGSAIAGDELVIDARSGGYRVWDPPKGAEHVTINAVRIKHGERKVVSHNAKHYRGLLAGELIRSSTVLDDAEELAEFAHILVDRGAITSVELDPPDKIRALTLVENQDL</sequence>
<dbReference type="HOGENOM" id="CLU_071581_0_0_11"/>
<evidence type="ECO:0008006" key="3">
    <source>
        <dbReference type="Google" id="ProtNLM"/>
    </source>
</evidence>
<accession>D7BNF8</accession>
<dbReference type="GO" id="GO:0033194">
    <property type="term" value="P:response to hydroperoxide"/>
    <property type="evidence" value="ECO:0007669"/>
    <property type="project" value="TreeGrafter"/>
</dbReference>
<dbReference type="KEGG" id="ahe:Arch_0725"/>
<dbReference type="Pfam" id="PF03883">
    <property type="entry name" value="H2O2_YaaD"/>
    <property type="match status" value="1"/>
</dbReference>
<dbReference type="RefSeq" id="WP_013169955.1">
    <property type="nucleotide sequence ID" value="NC_014218.1"/>
</dbReference>
<protein>
    <recommendedName>
        <fullName evidence="3">Peroxide stress protein YaaA</fullName>
    </recommendedName>
</protein>
<dbReference type="OrthoDB" id="3210767at2"/>
<name>D7BNF8_ARCHD</name>
<dbReference type="AlphaFoldDB" id="D7BNF8"/>
<dbReference type="InterPro" id="IPR005583">
    <property type="entry name" value="YaaA"/>
</dbReference>
<reference evidence="1 2" key="1">
    <citation type="journal article" date="2010" name="Stand. Genomic Sci.">
        <title>Complete genome sequence of Arcanobacterium haemolyticum type strain (11018).</title>
        <authorList>
            <person name="Yasawong M."/>
            <person name="Teshima H."/>
            <person name="Lapidus A."/>
            <person name="Nolan M."/>
            <person name="Lucas S."/>
            <person name="Glavina Del Rio T."/>
            <person name="Tice H."/>
            <person name="Cheng J."/>
            <person name="Bruce D."/>
            <person name="Detter C."/>
            <person name="Tapia R."/>
            <person name="Han C."/>
            <person name="Goodwin L."/>
            <person name="Pitluck S."/>
            <person name="Liolios K."/>
            <person name="Ivanova N."/>
            <person name="Mavromatis K."/>
            <person name="Mikhailova N."/>
            <person name="Pati A."/>
            <person name="Chen A."/>
            <person name="Palaniappan K."/>
            <person name="Land M."/>
            <person name="Hauser L."/>
            <person name="Chang Y."/>
            <person name="Jeffries C."/>
            <person name="Rohde M."/>
            <person name="Sikorski J."/>
            <person name="Pukall R."/>
            <person name="Goker M."/>
            <person name="Woyke T."/>
            <person name="Bristow J."/>
            <person name="Eisen J."/>
            <person name="Markowitz V."/>
            <person name="Hugenholtz P."/>
            <person name="Kyrpides N."/>
            <person name="Klenk H."/>
        </authorList>
    </citation>
    <scope>NUCLEOTIDE SEQUENCE [LARGE SCALE GENOMIC DNA]</scope>
    <source>
        <strain evidence="2">ATCC 9345 / DSM 20595 / CCUG 17215 / LMG 16163 / NBRC 15585 / NCTC 8452 / 11018</strain>
    </source>
</reference>
<dbReference type="PANTHER" id="PTHR30283:SF4">
    <property type="entry name" value="PEROXIDE STRESS RESISTANCE PROTEIN YAAA"/>
    <property type="match status" value="1"/>
</dbReference>
<keyword evidence="2" id="KW-1185">Reference proteome</keyword>